<evidence type="ECO:0000313" key="4">
    <source>
        <dbReference type="Proteomes" id="UP001321473"/>
    </source>
</evidence>
<feature type="coiled-coil region" evidence="1">
    <location>
        <begin position="210"/>
        <end position="249"/>
    </location>
</feature>
<evidence type="ECO:0000256" key="1">
    <source>
        <dbReference type="SAM" id="Coils"/>
    </source>
</evidence>
<evidence type="ECO:0000313" key="3">
    <source>
        <dbReference type="EMBL" id="KAK8772007.1"/>
    </source>
</evidence>
<gene>
    <name evidence="3" type="ORF">V5799_024749</name>
</gene>
<dbReference type="EMBL" id="JARKHS020018975">
    <property type="protein sequence ID" value="KAK8772007.1"/>
    <property type="molecule type" value="Genomic_DNA"/>
</dbReference>
<sequence length="251" mass="27048">MLGQPKQKSKEEDARKERDRHKTGGGSAQCTVSAQSEQVIAVASHIMTRVGNQTDSDGGIDLPPVASLPVIRLLQPMVDGAGNEEFHYAEDDWEPPLVDEPQSPAAAVGKSGATPEAIEQESNLFFPAVQPADASSTAAAGCSSATVASGAAAGPTTAEAVATGDAGRAPRGRMALLETSLADENDYRAALLREEHGLRLQLMREDHNSILQERQEKKLLDIQKKKLELEILEIEKQIKLEQLRRLREAPE</sequence>
<dbReference type="Proteomes" id="UP001321473">
    <property type="component" value="Unassembled WGS sequence"/>
</dbReference>
<proteinExistence type="predicted"/>
<keyword evidence="1" id="KW-0175">Coiled coil</keyword>
<keyword evidence="4" id="KW-1185">Reference proteome</keyword>
<organism evidence="3 4">
    <name type="scientific">Amblyomma americanum</name>
    <name type="common">Lone star tick</name>
    <dbReference type="NCBI Taxonomy" id="6943"/>
    <lineage>
        <taxon>Eukaryota</taxon>
        <taxon>Metazoa</taxon>
        <taxon>Ecdysozoa</taxon>
        <taxon>Arthropoda</taxon>
        <taxon>Chelicerata</taxon>
        <taxon>Arachnida</taxon>
        <taxon>Acari</taxon>
        <taxon>Parasitiformes</taxon>
        <taxon>Ixodida</taxon>
        <taxon>Ixodoidea</taxon>
        <taxon>Ixodidae</taxon>
        <taxon>Amblyomminae</taxon>
        <taxon>Amblyomma</taxon>
    </lineage>
</organism>
<protein>
    <submittedName>
        <fullName evidence="3">Uncharacterized protein</fullName>
    </submittedName>
</protein>
<feature type="region of interest" description="Disordered" evidence="2">
    <location>
        <begin position="1"/>
        <end position="33"/>
    </location>
</feature>
<evidence type="ECO:0000256" key="2">
    <source>
        <dbReference type="SAM" id="MobiDB-lite"/>
    </source>
</evidence>
<name>A0AAQ4EB56_AMBAM</name>
<dbReference type="AlphaFoldDB" id="A0AAQ4EB56"/>
<comment type="caution">
    <text evidence="3">The sequence shown here is derived from an EMBL/GenBank/DDBJ whole genome shotgun (WGS) entry which is preliminary data.</text>
</comment>
<accession>A0AAQ4EB56</accession>
<feature type="compositionally biased region" description="Basic and acidic residues" evidence="2">
    <location>
        <begin position="8"/>
        <end position="22"/>
    </location>
</feature>
<reference evidence="3 4" key="1">
    <citation type="journal article" date="2023" name="Arcadia Sci">
        <title>De novo assembly of a long-read Amblyomma americanum tick genome.</title>
        <authorList>
            <person name="Chou S."/>
            <person name="Poskanzer K.E."/>
            <person name="Rollins M."/>
            <person name="Thuy-Boun P.S."/>
        </authorList>
    </citation>
    <scope>NUCLEOTIDE SEQUENCE [LARGE SCALE GENOMIC DNA]</scope>
    <source>
        <strain evidence="3">F_SG_1</strain>
        <tissue evidence="3">Salivary glands</tissue>
    </source>
</reference>